<dbReference type="SUPFAM" id="SSF52540">
    <property type="entry name" value="P-loop containing nucleoside triphosphate hydrolases"/>
    <property type="match status" value="1"/>
</dbReference>
<reference evidence="2 3" key="1">
    <citation type="journal article" date="2014" name="ISME J.">
        <title>Ecophysiology of Thioploca ingrica as revealed by the complete genome sequence supplemented with proteomic evidence.</title>
        <authorList>
            <person name="Kojima H."/>
            <person name="Ogura Y."/>
            <person name="Yamamoto N."/>
            <person name="Togashi T."/>
            <person name="Mori H."/>
            <person name="Watanabe T."/>
            <person name="Nemoto F."/>
            <person name="Kurokawa K."/>
            <person name="Hayashi T."/>
            <person name="Fukui M."/>
        </authorList>
    </citation>
    <scope>NUCLEOTIDE SEQUENCE [LARGE SCALE GENOMIC DNA]</scope>
</reference>
<sequence>MVSTTKQIPIVGFVAGSGTGKTTLLLKIIPLMKQRGLRLGVIKHTHHQFDIDQPGKDSYRLRHAGADQTLVASRHRWALMVETTPLDEPNLDYLLPHFEPGKLDLILVEGFKHESFPKIEIHRPQLGRTPLFPQDPLIIAVACDAPPVIATHLPLLDMNKPEEIVAFIERHILQLV</sequence>
<name>A0A090AGA4_9GAMM</name>
<dbReference type="NCBIfam" id="TIGR00176">
    <property type="entry name" value="mobB"/>
    <property type="match status" value="1"/>
</dbReference>
<dbReference type="STRING" id="40754.THII_1887"/>
<dbReference type="PANTHER" id="PTHR40072">
    <property type="entry name" value="MOLYBDOPTERIN-GUANINE DINUCLEOTIDE BIOSYNTHESIS ADAPTER PROTEIN-RELATED"/>
    <property type="match status" value="1"/>
</dbReference>
<dbReference type="GO" id="GO:0005525">
    <property type="term" value="F:GTP binding"/>
    <property type="evidence" value="ECO:0007669"/>
    <property type="project" value="InterPro"/>
</dbReference>
<dbReference type="EMBL" id="AP014633">
    <property type="protein sequence ID" value="BAP56184.1"/>
    <property type="molecule type" value="Genomic_DNA"/>
</dbReference>
<dbReference type="Gene3D" id="3.40.50.300">
    <property type="entry name" value="P-loop containing nucleotide triphosphate hydrolases"/>
    <property type="match status" value="1"/>
</dbReference>
<dbReference type="FunFam" id="3.40.50.300:FF:000920">
    <property type="entry name" value="Molybdopterin-guanine dinucleotide biosynthesis protein B"/>
    <property type="match status" value="1"/>
</dbReference>
<evidence type="ECO:0000313" key="2">
    <source>
        <dbReference type="EMBL" id="BAP56184.1"/>
    </source>
</evidence>
<dbReference type="Pfam" id="PF03205">
    <property type="entry name" value="MobB"/>
    <property type="match status" value="1"/>
</dbReference>
<dbReference type="Proteomes" id="UP000031623">
    <property type="component" value="Chromosome"/>
</dbReference>
<proteinExistence type="predicted"/>
<evidence type="ECO:0000313" key="3">
    <source>
        <dbReference type="Proteomes" id="UP000031623"/>
    </source>
</evidence>
<dbReference type="KEGG" id="tig:THII_1887"/>
<dbReference type="InterPro" id="IPR004435">
    <property type="entry name" value="MobB_dom"/>
</dbReference>
<accession>A0A090AGA4</accession>
<protein>
    <submittedName>
        <fullName evidence="2">Molybdopterin-guanine dinucleotide biosynthesis protein B</fullName>
    </submittedName>
</protein>
<dbReference type="InterPro" id="IPR052539">
    <property type="entry name" value="MGD_biosynthesis_adapter"/>
</dbReference>
<dbReference type="GO" id="GO:0006777">
    <property type="term" value="P:Mo-molybdopterin cofactor biosynthetic process"/>
    <property type="evidence" value="ECO:0007669"/>
    <property type="project" value="InterPro"/>
</dbReference>
<gene>
    <name evidence="2" type="ORF">THII_1887</name>
</gene>
<evidence type="ECO:0000259" key="1">
    <source>
        <dbReference type="Pfam" id="PF03205"/>
    </source>
</evidence>
<dbReference type="AlphaFoldDB" id="A0A090AGA4"/>
<organism evidence="2 3">
    <name type="scientific">Thioploca ingrica</name>
    <dbReference type="NCBI Taxonomy" id="40754"/>
    <lineage>
        <taxon>Bacteria</taxon>
        <taxon>Pseudomonadati</taxon>
        <taxon>Pseudomonadota</taxon>
        <taxon>Gammaproteobacteria</taxon>
        <taxon>Thiotrichales</taxon>
        <taxon>Thiotrichaceae</taxon>
        <taxon>Thioploca</taxon>
    </lineage>
</organism>
<dbReference type="HOGENOM" id="CLU_068199_2_1_6"/>
<dbReference type="InterPro" id="IPR027417">
    <property type="entry name" value="P-loop_NTPase"/>
</dbReference>
<dbReference type="OrthoDB" id="9788394at2"/>
<keyword evidence="3" id="KW-1185">Reference proteome</keyword>
<dbReference type="PANTHER" id="PTHR40072:SF1">
    <property type="entry name" value="MOLYBDOPTERIN-GUANINE DINUCLEOTIDE BIOSYNTHESIS ADAPTER PROTEIN"/>
    <property type="match status" value="1"/>
</dbReference>
<feature type="domain" description="Molybdopterin-guanine dinucleotide biosynthesis protein B (MobB)" evidence="1">
    <location>
        <begin position="10"/>
        <end position="144"/>
    </location>
</feature>
<dbReference type="CDD" id="cd03116">
    <property type="entry name" value="MobB"/>
    <property type="match status" value="1"/>
</dbReference>